<gene>
    <name evidence="2" type="ORF">cyc_02349</name>
</gene>
<dbReference type="VEuPathDB" id="ToxoDB:cyc_02349"/>
<dbReference type="VEuPathDB" id="ToxoDB:LOC34619218"/>
<keyword evidence="3" id="KW-1185">Reference proteome</keyword>
<proteinExistence type="predicted"/>
<dbReference type="AlphaFoldDB" id="A0A1D3DAV7"/>
<dbReference type="Gene3D" id="3.30.300.20">
    <property type="match status" value="1"/>
</dbReference>
<feature type="region of interest" description="Disordered" evidence="1">
    <location>
        <begin position="339"/>
        <end position="441"/>
    </location>
</feature>
<dbReference type="InterPro" id="IPR015946">
    <property type="entry name" value="KH_dom-like_a/b"/>
</dbReference>
<feature type="region of interest" description="Disordered" evidence="1">
    <location>
        <begin position="133"/>
        <end position="159"/>
    </location>
</feature>
<sequence length="727" mass="80206">MEGEGDGGSVSAYLAGGLVAARGRRSTKGHRHDSSRSVVASCGPPSRMDSRQGCNSGEELRAAMAVGGSAVCPPAGDVYELHARSFFKDGLKKALAPLFPLISPLLPRFRPQLVSEDVQRAYPSIGRWSCREAGKASSQQARRAPWPLHGEPSPRKAATGGCVATLTSARFFFAAKMCLLVSAAPRGACQRLRPSRAWRQVYFPWDSPGERPSFPTVPTASSRTLLACPTEASLQFRGPLRLGGLHPPPPLAADGAVSGCDVSSGSRARGGGSCRFASGRRGSPEAFWETEFLAHELKREVQKVDDAEKEQTALTGQQPKSVWQSEELLEEFHRTVGRKRRGFGMQRSPAAGDAGTAAASPDGTSASQVEATWREWVKRYEGPEGPSFNPPIPQSRQTRRSQRRCTTPETAEANSPPAPPRSAEEENRFEESSSSNDASLDFVVEKADPSEALFDYVSLRNGDYRDLTHQEAMRMQDAYQQKLLLDRRVRWLKARALPDPERDAAAVIRNQTPQSEDSLVKSLGLDDGVRAARRLVRMEADAERQELASRIRAKMREEKLANAKLMKAALPNVQGQVVDPIKFHVARRTIRQARLLQSQLEEFLTWNSAEVLHGLLGGASVSLHHVEQQTTKSVCYVFFTVASRHDPKDVEERLNRAAPHFRMQMARRLELGFTPPFRFVHHEEDRTFSKHSLFKVATERPPHVGSTKTGKQQTIASAWAKTMNRIG</sequence>
<dbReference type="EMBL" id="JROU02000048">
    <property type="protein sequence ID" value="OEH80545.1"/>
    <property type="molecule type" value="Genomic_DNA"/>
</dbReference>
<dbReference type="InterPro" id="IPR023799">
    <property type="entry name" value="RbfA_dom_sf"/>
</dbReference>
<dbReference type="Pfam" id="PF02033">
    <property type="entry name" value="RBFA"/>
    <property type="match status" value="1"/>
</dbReference>
<dbReference type="InterPro" id="IPR000238">
    <property type="entry name" value="RbfA"/>
</dbReference>
<feature type="compositionally biased region" description="Basic and acidic residues" evidence="1">
    <location>
        <begin position="372"/>
        <end position="382"/>
    </location>
</feature>
<evidence type="ECO:0000256" key="1">
    <source>
        <dbReference type="SAM" id="MobiDB-lite"/>
    </source>
</evidence>
<dbReference type="Proteomes" id="UP000095192">
    <property type="component" value="Unassembled WGS sequence"/>
</dbReference>
<comment type="caution">
    <text evidence="2">The sequence shown here is derived from an EMBL/GenBank/DDBJ whole genome shotgun (WGS) entry which is preliminary data.</text>
</comment>
<name>A0A1D3DAV7_9EIME</name>
<feature type="region of interest" description="Disordered" evidence="1">
    <location>
        <begin position="24"/>
        <end position="54"/>
    </location>
</feature>
<organism evidence="2 3">
    <name type="scientific">Cyclospora cayetanensis</name>
    <dbReference type="NCBI Taxonomy" id="88456"/>
    <lineage>
        <taxon>Eukaryota</taxon>
        <taxon>Sar</taxon>
        <taxon>Alveolata</taxon>
        <taxon>Apicomplexa</taxon>
        <taxon>Conoidasida</taxon>
        <taxon>Coccidia</taxon>
        <taxon>Eucoccidiorida</taxon>
        <taxon>Eimeriorina</taxon>
        <taxon>Eimeriidae</taxon>
        <taxon>Cyclospora</taxon>
    </lineage>
</organism>
<evidence type="ECO:0000313" key="3">
    <source>
        <dbReference type="Proteomes" id="UP000095192"/>
    </source>
</evidence>
<protein>
    <recommendedName>
        <fullName evidence="4">Ribosome-binding factor A</fullName>
    </recommendedName>
</protein>
<accession>A0A1D3DAV7</accession>
<feature type="compositionally biased region" description="Low complexity" evidence="1">
    <location>
        <begin position="404"/>
        <end position="415"/>
    </location>
</feature>
<dbReference type="InParanoid" id="A0A1D3DAV7"/>
<evidence type="ECO:0008006" key="4">
    <source>
        <dbReference type="Google" id="ProtNLM"/>
    </source>
</evidence>
<feature type="compositionally biased region" description="Low complexity" evidence="1">
    <location>
        <begin position="348"/>
        <end position="367"/>
    </location>
</feature>
<reference evidence="2 3" key="1">
    <citation type="journal article" date="2016" name="BMC Genomics">
        <title>Comparative genomics reveals Cyclospora cayetanensis possesses coccidia-like metabolism and invasion components but unique surface antigens.</title>
        <authorList>
            <person name="Liu S."/>
            <person name="Wang L."/>
            <person name="Zheng H."/>
            <person name="Xu Z."/>
            <person name="Roellig D.M."/>
            <person name="Li N."/>
            <person name="Frace M.A."/>
            <person name="Tang K."/>
            <person name="Arrowood M.J."/>
            <person name="Moss D.M."/>
            <person name="Zhang L."/>
            <person name="Feng Y."/>
            <person name="Xiao L."/>
        </authorList>
    </citation>
    <scope>NUCLEOTIDE SEQUENCE [LARGE SCALE GENOMIC DNA]</scope>
    <source>
        <strain evidence="2 3">CHN_HEN01</strain>
    </source>
</reference>
<evidence type="ECO:0000313" key="2">
    <source>
        <dbReference type="EMBL" id="OEH80545.1"/>
    </source>
</evidence>
<feature type="compositionally biased region" description="Basic residues" evidence="1">
    <location>
        <begin position="24"/>
        <end position="33"/>
    </location>
</feature>
<dbReference type="SUPFAM" id="SSF89919">
    <property type="entry name" value="Ribosome-binding factor A, RbfA"/>
    <property type="match status" value="1"/>
</dbReference>
<feature type="compositionally biased region" description="Basic and acidic residues" evidence="1">
    <location>
        <begin position="422"/>
        <end position="431"/>
    </location>
</feature>
<dbReference type="GO" id="GO:0006364">
    <property type="term" value="P:rRNA processing"/>
    <property type="evidence" value="ECO:0007669"/>
    <property type="project" value="InterPro"/>
</dbReference>